<gene>
    <name evidence="2" type="ORF">TL08_22480</name>
</gene>
<dbReference type="EMBL" id="CP014859">
    <property type="protein sequence ID" value="AOS65278.1"/>
    <property type="molecule type" value="Genomic_DNA"/>
</dbReference>
<dbReference type="Gene3D" id="3.40.50.150">
    <property type="entry name" value="Vaccinia Virus protein VP39"/>
    <property type="match status" value="1"/>
</dbReference>
<dbReference type="SUPFAM" id="SSF53335">
    <property type="entry name" value="S-adenosyl-L-methionine-dependent methyltransferases"/>
    <property type="match status" value="1"/>
</dbReference>
<protein>
    <recommendedName>
        <fullName evidence="1">Methyltransferase type 11 domain-containing protein</fullName>
    </recommendedName>
</protein>
<dbReference type="Proteomes" id="UP000095210">
    <property type="component" value="Chromosome"/>
</dbReference>
<reference evidence="3" key="1">
    <citation type="submission" date="2016-03" db="EMBL/GenBank/DDBJ databases">
        <title>Complete genome sequence of the type strain Actinoalloteichus hymeniacidonis DSM 45092.</title>
        <authorList>
            <person name="Schaffert L."/>
            <person name="Albersmeier A."/>
            <person name="Winkler A."/>
            <person name="Kalinowski J."/>
            <person name="Zotchev S."/>
            <person name="Ruckert C."/>
        </authorList>
    </citation>
    <scope>NUCLEOTIDE SEQUENCE [LARGE SCALE GENOMIC DNA]</scope>
    <source>
        <strain evidence="3">HPA177(T) (DSM 45092(T))</strain>
    </source>
</reference>
<dbReference type="PANTHER" id="PTHR34822">
    <property type="entry name" value="GRPB DOMAIN PROTEIN (AFU_ORTHOLOGUE AFUA_1G01530)"/>
    <property type="match status" value="1"/>
</dbReference>
<dbReference type="InterPro" id="IPR043519">
    <property type="entry name" value="NT_sf"/>
</dbReference>
<evidence type="ECO:0000313" key="3">
    <source>
        <dbReference type="Proteomes" id="UP000095210"/>
    </source>
</evidence>
<keyword evidence="3" id="KW-1185">Reference proteome</keyword>
<organism evidence="2 3">
    <name type="scientific">Actinoalloteichus hymeniacidonis</name>
    <dbReference type="NCBI Taxonomy" id="340345"/>
    <lineage>
        <taxon>Bacteria</taxon>
        <taxon>Bacillati</taxon>
        <taxon>Actinomycetota</taxon>
        <taxon>Actinomycetes</taxon>
        <taxon>Pseudonocardiales</taxon>
        <taxon>Pseudonocardiaceae</taxon>
        <taxon>Actinoalloteichus</taxon>
    </lineage>
</organism>
<dbReference type="Pfam" id="PF08241">
    <property type="entry name" value="Methyltransf_11"/>
    <property type="match status" value="1"/>
</dbReference>
<dbReference type="Pfam" id="PF04229">
    <property type="entry name" value="GrpB"/>
    <property type="match status" value="1"/>
</dbReference>
<dbReference type="PANTHER" id="PTHR34822:SF1">
    <property type="entry name" value="GRPB FAMILY PROTEIN"/>
    <property type="match status" value="1"/>
</dbReference>
<dbReference type="AlphaFoldDB" id="A0AAC9MZD2"/>
<evidence type="ECO:0000313" key="2">
    <source>
        <dbReference type="EMBL" id="AOS65278.1"/>
    </source>
</evidence>
<dbReference type="InterPro" id="IPR007344">
    <property type="entry name" value="GrpB/CoaE"/>
</dbReference>
<dbReference type="KEGG" id="ahm:TL08_22480"/>
<dbReference type="GO" id="GO:0008757">
    <property type="term" value="F:S-adenosylmethionine-dependent methyltransferase activity"/>
    <property type="evidence" value="ECO:0007669"/>
    <property type="project" value="InterPro"/>
</dbReference>
<dbReference type="InterPro" id="IPR013216">
    <property type="entry name" value="Methyltransf_11"/>
</dbReference>
<evidence type="ECO:0000259" key="1">
    <source>
        <dbReference type="Pfam" id="PF08241"/>
    </source>
</evidence>
<proteinExistence type="predicted"/>
<sequence>MPPQERAHYSDDDIRSAWVDEPPQLNSTVTLADYDPAWPELFQREAERIRTVLGEQVRQLEHVGSTSVPGLCAKPIIDILLVVPDSSDEPGYLAALEAAGYRLVIREPEQDEHRALKGPDTNINLHVYSPGSVEIEHYLRFRDRLRDHDSERDRYAAVKRELAARTWKYIQHYADAKNEIVDEIMARAEAAEASATPVAYDEFAERYADHSATNPFQKLYDRPAILNLAGEVAGLRVLDAGCAAGYLAAELARRGARVTGIDASEQLLAIARERNSVDDSVVYRHADLAEPLEFLADDSVDLITASLVLHYLRDWAPTLAEFRRVLRPGGAVVLSVHHPEDWHWFEGTRYFETELLTDEWSMGDAGTPQRVQFYRRPLSATFAAVRAAGFTVDELAEPQPLPECETTDPGAFAMLTGGPRFLYLRLISPAS</sequence>
<dbReference type="SUPFAM" id="SSF81301">
    <property type="entry name" value="Nucleotidyltransferase"/>
    <property type="match status" value="1"/>
</dbReference>
<name>A0AAC9MZD2_9PSEU</name>
<dbReference type="Gene3D" id="3.30.460.10">
    <property type="entry name" value="Beta Polymerase, domain 2"/>
    <property type="match status" value="1"/>
</dbReference>
<dbReference type="RefSeq" id="WP_069851802.1">
    <property type="nucleotide sequence ID" value="NZ_CP014859.1"/>
</dbReference>
<feature type="domain" description="Methyltransferase type 11" evidence="1">
    <location>
        <begin position="238"/>
        <end position="333"/>
    </location>
</feature>
<accession>A0AAC9MZD2</accession>
<dbReference type="InterPro" id="IPR029063">
    <property type="entry name" value="SAM-dependent_MTases_sf"/>
</dbReference>
<dbReference type="CDD" id="cd02440">
    <property type="entry name" value="AdoMet_MTases"/>
    <property type="match status" value="1"/>
</dbReference>